<dbReference type="EMBL" id="JAGTJQ010000002">
    <property type="protein sequence ID" value="KAH7037557.1"/>
    <property type="molecule type" value="Genomic_DNA"/>
</dbReference>
<sequence length="394" mass="44877">MIASMDLDMDTGTPLAAPTPAKASRRTHAKTRTGCKTCKSRKIKCDEEKPQCRNCTKHNVSCDYLHAPSPRHNGSTLSPECSGRLNMADLELLHHYTTSTYATLTDNIALRDFYRCTYVELGLRCEYIMRTIFALAALHLAHYRPSMRSHYLSLAAEHHQIASREALAAMNQLGPDTAPNLFIFSALTVFYAFGSPRKEHANDILFFDTTTSGVPDWIFLLRGSFALVKTLSVEERQKGPLAPVFGSGRDSWNAREAMAAAPDPDSERASRLDALEGFLSRPREHVPAHHRAVYLHWLHELRKSMRHNDQALGDATVFMWLFDFPDEVLPLLKQPTQEVLLILAHFVVLLDRMSARWWVQGWAAHLMGRIWSLLEDEYKIWVRWPMEQLGWVPP</sequence>
<dbReference type="GeneID" id="70182291"/>
<dbReference type="PRINTS" id="PR00755">
    <property type="entry name" value="AFLATOXINBRP"/>
</dbReference>
<dbReference type="AlphaFoldDB" id="A0A9P9BTZ9"/>
<reference evidence="4" key="1">
    <citation type="journal article" date="2021" name="Nat. Commun.">
        <title>Genetic determinants of endophytism in the Arabidopsis root mycobiome.</title>
        <authorList>
            <person name="Mesny F."/>
            <person name="Miyauchi S."/>
            <person name="Thiergart T."/>
            <person name="Pickel B."/>
            <person name="Atanasova L."/>
            <person name="Karlsson M."/>
            <person name="Huettel B."/>
            <person name="Barry K.W."/>
            <person name="Haridas S."/>
            <person name="Chen C."/>
            <person name="Bauer D."/>
            <person name="Andreopoulos W."/>
            <person name="Pangilinan J."/>
            <person name="LaButti K."/>
            <person name="Riley R."/>
            <person name="Lipzen A."/>
            <person name="Clum A."/>
            <person name="Drula E."/>
            <person name="Henrissat B."/>
            <person name="Kohler A."/>
            <person name="Grigoriev I.V."/>
            <person name="Martin F.M."/>
            <person name="Hacquard S."/>
        </authorList>
    </citation>
    <scope>NUCLEOTIDE SEQUENCE</scope>
    <source>
        <strain evidence="4">MPI-CAGE-CH-0230</strain>
    </source>
</reference>
<comment type="caution">
    <text evidence="4">The sequence shown here is derived from an EMBL/GenBank/DDBJ whole genome shotgun (WGS) entry which is preliminary data.</text>
</comment>
<dbReference type="PROSITE" id="PS00463">
    <property type="entry name" value="ZN2_CY6_FUNGAL_1"/>
    <property type="match status" value="1"/>
</dbReference>
<accession>A0A9P9BTZ9</accession>
<dbReference type="RefSeq" id="XP_046016678.1">
    <property type="nucleotide sequence ID" value="XM_046152745.1"/>
</dbReference>
<dbReference type="Proteomes" id="UP000756346">
    <property type="component" value="Unassembled WGS sequence"/>
</dbReference>
<dbReference type="PANTHER" id="PTHR47784:SF5">
    <property type="entry name" value="STEROL UPTAKE CONTROL PROTEIN 2"/>
    <property type="match status" value="1"/>
</dbReference>
<gene>
    <name evidence="4" type="ORF">B0I36DRAFT_314313</name>
</gene>
<organism evidence="4 5">
    <name type="scientific">Microdochium trichocladiopsis</name>
    <dbReference type="NCBI Taxonomy" id="1682393"/>
    <lineage>
        <taxon>Eukaryota</taxon>
        <taxon>Fungi</taxon>
        <taxon>Dikarya</taxon>
        <taxon>Ascomycota</taxon>
        <taxon>Pezizomycotina</taxon>
        <taxon>Sordariomycetes</taxon>
        <taxon>Xylariomycetidae</taxon>
        <taxon>Xylariales</taxon>
        <taxon>Microdochiaceae</taxon>
        <taxon>Microdochium</taxon>
    </lineage>
</organism>
<evidence type="ECO:0000256" key="2">
    <source>
        <dbReference type="SAM" id="MobiDB-lite"/>
    </source>
</evidence>
<evidence type="ECO:0000259" key="3">
    <source>
        <dbReference type="PROSITE" id="PS50048"/>
    </source>
</evidence>
<dbReference type="CDD" id="cd00067">
    <property type="entry name" value="GAL4"/>
    <property type="match status" value="1"/>
</dbReference>
<evidence type="ECO:0000256" key="1">
    <source>
        <dbReference type="ARBA" id="ARBA00023242"/>
    </source>
</evidence>
<dbReference type="PROSITE" id="PS50048">
    <property type="entry name" value="ZN2_CY6_FUNGAL_2"/>
    <property type="match status" value="1"/>
</dbReference>
<keyword evidence="5" id="KW-1185">Reference proteome</keyword>
<dbReference type="OrthoDB" id="10265322at2759"/>
<dbReference type="InterPro" id="IPR053157">
    <property type="entry name" value="Sterol_Uptake_Regulator"/>
</dbReference>
<dbReference type="GO" id="GO:0001228">
    <property type="term" value="F:DNA-binding transcription activator activity, RNA polymerase II-specific"/>
    <property type="evidence" value="ECO:0007669"/>
    <property type="project" value="TreeGrafter"/>
</dbReference>
<dbReference type="InterPro" id="IPR036864">
    <property type="entry name" value="Zn2-C6_fun-type_DNA-bd_sf"/>
</dbReference>
<feature type="domain" description="Zn(2)-C6 fungal-type" evidence="3">
    <location>
        <begin position="34"/>
        <end position="64"/>
    </location>
</feature>
<dbReference type="Pfam" id="PF00172">
    <property type="entry name" value="Zn_clus"/>
    <property type="match status" value="1"/>
</dbReference>
<name>A0A9P9BTZ9_9PEZI</name>
<feature type="region of interest" description="Disordered" evidence="2">
    <location>
        <begin position="1"/>
        <end position="28"/>
    </location>
</feature>
<dbReference type="PANTHER" id="PTHR47784">
    <property type="entry name" value="STEROL UPTAKE CONTROL PROTEIN 2"/>
    <property type="match status" value="1"/>
</dbReference>
<protein>
    <recommendedName>
        <fullName evidence="3">Zn(2)-C6 fungal-type domain-containing protein</fullName>
    </recommendedName>
</protein>
<dbReference type="Gene3D" id="4.10.240.10">
    <property type="entry name" value="Zn(2)-C6 fungal-type DNA-binding domain"/>
    <property type="match status" value="1"/>
</dbReference>
<dbReference type="SUPFAM" id="SSF57701">
    <property type="entry name" value="Zn2/Cys6 DNA-binding domain"/>
    <property type="match status" value="1"/>
</dbReference>
<keyword evidence="1" id="KW-0539">Nucleus</keyword>
<dbReference type="SMART" id="SM00066">
    <property type="entry name" value="GAL4"/>
    <property type="match status" value="1"/>
</dbReference>
<dbReference type="InterPro" id="IPR001138">
    <property type="entry name" value="Zn2Cys6_DnaBD"/>
</dbReference>
<dbReference type="GO" id="GO:0008270">
    <property type="term" value="F:zinc ion binding"/>
    <property type="evidence" value="ECO:0007669"/>
    <property type="project" value="InterPro"/>
</dbReference>
<evidence type="ECO:0000313" key="5">
    <source>
        <dbReference type="Proteomes" id="UP000756346"/>
    </source>
</evidence>
<evidence type="ECO:0000313" key="4">
    <source>
        <dbReference type="EMBL" id="KAH7037557.1"/>
    </source>
</evidence>
<proteinExistence type="predicted"/>